<gene>
    <name evidence="2" type="ORF">EV383_5175</name>
</gene>
<protein>
    <submittedName>
        <fullName evidence="2">Uncharacterized protein (TIGR04222 family)</fullName>
    </submittedName>
</protein>
<sequence>MGTNLTGETWGISGSTFLFVYAVIALVTLGAILRVRHTLRAGVPAGSGELDSRPEDVAYLNGGRDLAVYAALSAMRVDGSITTGDGVAGMVRAGGPVPAHGTRLQRAIHAATTRLTRRRGLVHAAGVDSELDEIRDRLVRTGLLLSEAARNRHRGTAFWMLAVLLLGLVRVMAGTANGRPVGYMILAMLLVGGVFLALLLRTPERTSAGDVVLAEQRERHAALSPSMHPDWGSVGAGAAALSVGVFGVGALVAAQPAFAEELEAQQSAALGGGGGWSGGTYVGSGDSGGGFFGGGGGGGCGGGGGGCGGGGGGCGG</sequence>
<dbReference type="InterPro" id="IPR026467">
    <property type="entry name" value="Ser/Gly_Cys_C_dom"/>
</dbReference>
<dbReference type="EMBL" id="SHKL01000001">
    <property type="protein sequence ID" value="RZT88236.1"/>
    <property type="molecule type" value="Genomic_DNA"/>
</dbReference>
<dbReference type="Proteomes" id="UP000291591">
    <property type="component" value="Unassembled WGS sequence"/>
</dbReference>
<keyword evidence="1" id="KW-1133">Transmembrane helix</keyword>
<dbReference type="OrthoDB" id="4475641at2"/>
<accession>A0A4Q7V1N2</accession>
<evidence type="ECO:0000313" key="3">
    <source>
        <dbReference type="Proteomes" id="UP000291591"/>
    </source>
</evidence>
<proteinExistence type="predicted"/>
<organism evidence="2 3">
    <name type="scientific">Pseudonocardia sediminis</name>
    <dbReference type="NCBI Taxonomy" id="1397368"/>
    <lineage>
        <taxon>Bacteria</taxon>
        <taxon>Bacillati</taxon>
        <taxon>Actinomycetota</taxon>
        <taxon>Actinomycetes</taxon>
        <taxon>Pseudonocardiales</taxon>
        <taxon>Pseudonocardiaceae</taxon>
        <taxon>Pseudonocardia</taxon>
    </lineage>
</organism>
<reference evidence="2 3" key="1">
    <citation type="submission" date="2019-02" db="EMBL/GenBank/DDBJ databases">
        <title>Sequencing the genomes of 1000 actinobacteria strains.</title>
        <authorList>
            <person name="Klenk H.-P."/>
        </authorList>
    </citation>
    <scope>NUCLEOTIDE SEQUENCE [LARGE SCALE GENOMIC DNA]</scope>
    <source>
        <strain evidence="2 3">DSM 45779</strain>
    </source>
</reference>
<comment type="caution">
    <text evidence="2">The sequence shown here is derived from an EMBL/GenBank/DDBJ whole genome shotgun (WGS) entry which is preliminary data.</text>
</comment>
<keyword evidence="1" id="KW-0812">Transmembrane</keyword>
<feature type="transmembrane region" description="Helical" evidence="1">
    <location>
        <begin position="12"/>
        <end position="33"/>
    </location>
</feature>
<feature type="transmembrane region" description="Helical" evidence="1">
    <location>
        <begin position="157"/>
        <end position="175"/>
    </location>
</feature>
<dbReference type="AlphaFoldDB" id="A0A4Q7V1N2"/>
<evidence type="ECO:0000313" key="2">
    <source>
        <dbReference type="EMBL" id="RZT88236.1"/>
    </source>
</evidence>
<keyword evidence="1" id="KW-0472">Membrane</keyword>
<dbReference type="NCBIfam" id="TIGR04222">
    <property type="entry name" value="near_uncomplex"/>
    <property type="match status" value="1"/>
</dbReference>
<dbReference type="RefSeq" id="WP_130292269.1">
    <property type="nucleotide sequence ID" value="NZ_SHKL01000001.1"/>
</dbReference>
<name>A0A4Q7V1N2_PSEST</name>
<evidence type="ECO:0000256" key="1">
    <source>
        <dbReference type="SAM" id="Phobius"/>
    </source>
</evidence>
<feature type="transmembrane region" description="Helical" evidence="1">
    <location>
        <begin position="181"/>
        <end position="200"/>
    </location>
</feature>
<keyword evidence="3" id="KW-1185">Reference proteome</keyword>